<feature type="domain" description="RAMA" evidence="2">
    <location>
        <begin position="45"/>
        <end position="139"/>
    </location>
</feature>
<keyword evidence="4" id="KW-1185">Reference proteome</keyword>
<gene>
    <name evidence="3" type="ORF">IEZ26_15830</name>
</gene>
<evidence type="ECO:0008006" key="5">
    <source>
        <dbReference type="Google" id="ProtNLM"/>
    </source>
</evidence>
<evidence type="ECO:0000259" key="1">
    <source>
        <dbReference type="Pfam" id="PF17206"/>
    </source>
</evidence>
<evidence type="ECO:0000259" key="2">
    <source>
        <dbReference type="Pfam" id="PF18755"/>
    </source>
</evidence>
<proteinExistence type="predicted"/>
<feature type="domain" description="Negative modulator of initiation of replication SeqA N-terminal" evidence="1">
    <location>
        <begin position="4"/>
        <end position="35"/>
    </location>
</feature>
<organism evidence="3 4">
    <name type="scientific">Nocardioides cavernae</name>
    <dbReference type="NCBI Taxonomy" id="1921566"/>
    <lineage>
        <taxon>Bacteria</taxon>
        <taxon>Bacillati</taxon>
        <taxon>Actinomycetota</taxon>
        <taxon>Actinomycetes</taxon>
        <taxon>Propionibacteriales</taxon>
        <taxon>Nocardioidaceae</taxon>
        <taxon>Nocardioides</taxon>
    </lineage>
</organism>
<dbReference type="Gene3D" id="1.10.1220.10">
    <property type="entry name" value="Met repressor-like"/>
    <property type="match status" value="1"/>
</dbReference>
<dbReference type="Pfam" id="PF18755">
    <property type="entry name" value="RAMA"/>
    <property type="match status" value="1"/>
</dbReference>
<dbReference type="RefSeq" id="WP_191196240.1">
    <property type="nucleotide sequence ID" value="NZ_JACXYZ010000002.1"/>
</dbReference>
<protein>
    <recommendedName>
        <fullName evidence="5">RAMA domain-containing protein</fullName>
    </recommendedName>
</protein>
<sequence>MVAMHRIEVDEEVYRFLEGHVRGFESPNTVLRRLLLPDAAVEIPQPEPTVMPGRLLPLIEAGLIKPGDSLEHRQVRKGRDFGAIVDNHGWTVTEVNSYREPSPALRDLVGSQIDGWANWTHVLSGKTLRELREELRKSASGE</sequence>
<name>A0ABR8ND80_9ACTN</name>
<dbReference type="Pfam" id="PF17206">
    <property type="entry name" value="SeqA_N"/>
    <property type="match status" value="1"/>
</dbReference>
<dbReference type="InterPro" id="IPR040843">
    <property type="entry name" value="RAMA"/>
</dbReference>
<evidence type="ECO:0000313" key="3">
    <source>
        <dbReference type="EMBL" id="MBD3926094.1"/>
    </source>
</evidence>
<dbReference type="Proteomes" id="UP000618818">
    <property type="component" value="Unassembled WGS sequence"/>
</dbReference>
<dbReference type="EMBL" id="JACXYZ010000002">
    <property type="protein sequence ID" value="MBD3926094.1"/>
    <property type="molecule type" value="Genomic_DNA"/>
</dbReference>
<comment type="caution">
    <text evidence="3">The sequence shown here is derived from an EMBL/GenBank/DDBJ whole genome shotgun (WGS) entry which is preliminary data.</text>
</comment>
<dbReference type="InterPro" id="IPR013321">
    <property type="entry name" value="Arc_rbn_hlx_hlx"/>
</dbReference>
<accession>A0ABR8ND80</accession>
<evidence type="ECO:0000313" key="4">
    <source>
        <dbReference type="Proteomes" id="UP000618818"/>
    </source>
</evidence>
<dbReference type="InterPro" id="IPR033761">
    <property type="entry name" value="SeqA_N"/>
</dbReference>
<reference evidence="3 4" key="1">
    <citation type="submission" date="2020-09" db="EMBL/GenBank/DDBJ databases">
        <title>novel species in genus Nocardioides.</title>
        <authorList>
            <person name="Zhang G."/>
        </authorList>
    </citation>
    <scope>NUCLEOTIDE SEQUENCE [LARGE SCALE GENOMIC DNA]</scope>
    <source>
        <strain evidence="3 4">KCTC 39551</strain>
    </source>
</reference>